<dbReference type="PANTHER" id="PTHR37984:SF8">
    <property type="entry name" value="CCHC-TYPE DOMAIN-CONTAINING PROTEIN"/>
    <property type="match status" value="1"/>
</dbReference>
<gene>
    <name evidence="3" type="ORF">RRG08_029985</name>
</gene>
<name>A0AAE0ZJM6_9GAST</name>
<dbReference type="AlphaFoldDB" id="A0AAE0ZJM6"/>
<evidence type="ECO:0000313" key="3">
    <source>
        <dbReference type="EMBL" id="KAK3770332.1"/>
    </source>
</evidence>
<dbReference type="EMBL" id="JAWDGP010003856">
    <property type="protein sequence ID" value="KAK3770332.1"/>
    <property type="molecule type" value="Genomic_DNA"/>
</dbReference>
<feature type="region of interest" description="Disordered" evidence="1">
    <location>
        <begin position="203"/>
        <end position="251"/>
    </location>
</feature>
<accession>A0AAE0ZJM6</accession>
<dbReference type="InterPro" id="IPR041588">
    <property type="entry name" value="Integrase_H2C2"/>
</dbReference>
<dbReference type="InterPro" id="IPR050951">
    <property type="entry name" value="Retrovirus_Pol_polyprotein"/>
</dbReference>
<organism evidence="3 4">
    <name type="scientific">Elysia crispata</name>
    <name type="common">lettuce slug</name>
    <dbReference type="NCBI Taxonomy" id="231223"/>
    <lineage>
        <taxon>Eukaryota</taxon>
        <taxon>Metazoa</taxon>
        <taxon>Spiralia</taxon>
        <taxon>Lophotrochozoa</taxon>
        <taxon>Mollusca</taxon>
        <taxon>Gastropoda</taxon>
        <taxon>Heterobranchia</taxon>
        <taxon>Euthyneura</taxon>
        <taxon>Panpulmonata</taxon>
        <taxon>Sacoglossa</taxon>
        <taxon>Placobranchoidea</taxon>
        <taxon>Plakobranchidae</taxon>
        <taxon>Elysia</taxon>
    </lineage>
</organism>
<evidence type="ECO:0000259" key="2">
    <source>
        <dbReference type="Pfam" id="PF17921"/>
    </source>
</evidence>
<reference evidence="3" key="1">
    <citation type="journal article" date="2023" name="G3 (Bethesda)">
        <title>A reference genome for the long-term kleptoplast-retaining sea slug Elysia crispata morphotype clarki.</title>
        <authorList>
            <person name="Eastman K.E."/>
            <person name="Pendleton A.L."/>
            <person name="Shaikh M.A."/>
            <person name="Suttiyut T."/>
            <person name="Ogas R."/>
            <person name="Tomko P."/>
            <person name="Gavelis G."/>
            <person name="Widhalm J.R."/>
            <person name="Wisecaver J.H."/>
        </authorList>
    </citation>
    <scope>NUCLEOTIDE SEQUENCE</scope>
    <source>
        <strain evidence="3">ECLA1</strain>
    </source>
</reference>
<protein>
    <recommendedName>
        <fullName evidence="2">Integrase zinc-binding domain-containing protein</fullName>
    </recommendedName>
</protein>
<evidence type="ECO:0000313" key="4">
    <source>
        <dbReference type="Proteomes" id="UP001283361"/>
    </source>
</evidence>
<evidence type="ECO:0000256" key="1">
    <source>
        <dbReference type="SAM" id="MobiDB-lite"/>
    </source>
</evidence>
<comment type="caution">
    <text evidence="3">The sequence shown here is derived from an EMBL/GenBank/DDBJ whole genome shotgun (WGS) entry which is preliminary data.</text>
</comment>
<dbReference type="PANTHER" id="PTHR37984">
    <property type="entry name" value="PROTEIN CBG26694"/>
    <property type="match status" value="1"/>
</dbReference>
<feature type="domain" description="Integrase zinc-binding" evidence="2">
    <location>
        <begin position="1"/>
        <end position="34"/>
    </location>
</feature>
<dbReference type="Pfam" id="PF17921">
    <property type="entry name" value="Integrase_H2C2"/>
    <property type="match status" value="1"/>
</dbReference>
<sequence length="251" mass="29333">MLRRARRTVFWPGIVAEIKQMADACETCQQSKPRNQKETLIQHETGQQPWEKVGSDIFEIKDHEDQYEGLLELRNTPRQDGIIPAQVMFQREIRTLLPSLKMRNPDLTNIQKKKIEHNRKVKQQFDRKAKDMHPFQRHQTVYYQNPDKPGWNPGRITDRISDRSYGVEGETGGTYTRNRVHLRPKHTPFKSRIQVDDDVMPAVELPHSPQTDESKNSPPLLDQRSGAHSDTRNTHITRSGRVVRKPDKYTL</sequence>
<proteinExistence type="predicted"/>
<keyword evidence="4" id="KW-1185">Reference proteome</keyword>
<dbReference type="Proteomes" id="UP001283361">
    <property type="component" value="Unassembled WGS sequence"/>
</dbReference>